<dbReference type="Pfam" id="PF24883">
    <property type="entry name" value="NPHP3_N"/>
    <property type="match status" value="1"/>
</dbReference>
<sequence>MFYNCNGLQISDGSFYNVSGDLNLVGTEQQLLMPASSATLELGTDERSSEAPTLGGGGRVQNIAPMNILIPNANGRDTGLDTLHRHAALEALYNSAESFPQPRCHPETRIELLDKLRDRLRYPETRVVWLHGPAGAGKSAIMQTLSQQLEEAGKLGGTFFFKRGHPTRGNARVLFVTLAYQLALFFPAAKALILEQARKKPVLVATSIASQLGELIVEPCVRVTGSPCILLIDGLDECEGSAAQQEILRSIQHIFCENPLPVQMIIASRPEPEIREIFEDPSFHGLQSVNIEQSFKDVKNFLLEEFSRIHSEHHETMADVPLPWPSSDIIQTLVNHSSGYFIYAATVIKFIDDKQFRPTEQLQILLNPTPDSEDYPFGSLDKLYIQILAQVPMRFRPQLLAILSVIIARWHLSPRHIEQLLDYKVGDVRLILRKLHSVLVIGGQEYALGAIHASFLDFLENETRSGSFCAGSVERRIDLARAMLKVMTCRQLPGHDHVARILAESWIDFIMSIEPRLISAAKLLPFIRDVNLDFFFYKQPWYTFSQTNRLISWMKIVSGVPMALIDLWECIEWVDDFPLLDFIRRPHSEAAQSALHDLLLRNPQLAQILRVANVISGYSDSSSELLYKTRVLLDLCWDDILPSVRELRPLAEMDETGDPLLLYSAIHWQSAEAAKDVALGCLRLLRSIGSGELHARILDYIGMDRQWGGLISSLLSDAEVFSKLGELVPPTATCANADRPLNPEDFCKILHGLQEYEVCPSELIDRWRGYFKASQGFMAEHIR</sequence>
<evidence type="ECO:0000259" key="2">
    <source>
        <dbReference type="PROSITE" id="PS50837"/>
    </source>
</evidence>
<keyword evidence="4" id="KW-1185">Reference proteome</keyword>
<dbReference type="PROSITE" id="PS50837">
    <property type="entry name" value="NACHT"/>
    <property type="match status" value="1"/>
</dbReference>
<dbReference type="InterPro" id="IPR056884">
    <property type="entry name" value="NPHP3-like_N"/>
</dbReference>
<proteinExistence type="predicted"/>
<gene>
    <name evidence="3" type="ORF">FB45DRAFT_1063579</name>
</gene>
<protein>
    <recommendedName>
        <fullName evidence="2">NACHT domain-containing protein</fullName>
    </recommendedName>
</protein>
<name>A0AAD7FG18_9AGAR</name>
<dbReference type="InterPro" id="IPR007111">
    <property type="entry name" value="NACHT_NTPase"/>
</dbReference>
<organism evidence="3 4">
    <name type="scientific">Roridomyces roridus</name>
    <dbReference type="NCBI Taxonomy" id="1738132"/>
    <lineage>
        <taxon>Eukaryota</taxon>
        <taxon>Fungi</taxon>
        <taxon>Dikarya</taxon>
        <taxon>Basidiomycota</taxon>
        <taxon>Agaricomycotina</taxon>
        <taxon>Agaricomycetes</taxon>
        <taxon>Agaricomycetidae</taxon>
        <taxon>Agaricales</taxon>
        <taxon>Marasmiineae</taxon>
        <taxon>Mycenaceae</taxon>
        <taxon>Roridomyces</taxon>
    </lineage>
</organism>
<feature type="domain" description="NACHT" evidence="2">
    <location>
        <begin position="126"/>
        <end position="270"/>
    </location>
</feature>
<keyword evidence="1" id="KW-0677">Repeat</keyword>
<dbReference type="Gene3D" id="3.40.50.300">
    <property type="entry name" value="P-loop containing nucleotide triphosphate hydrolases"/>
    <property type="match status" value="1"/>
</dbReference>
<dbReference type="EMBL" id="JARKIF010000020">
    <property type="protein sequence ID" value="KAJ7618079.1"/>
    <property type="molecule type" value="Genomic_DNA"/>
</dbReference>
<evidence type="ECO:0000313" key="3">
    <source>
        <dbReference type="EMBL" id="KAJ7618079.1"/>
    </source>
</evidence>
<evidence type="ECO:0000313" key="4">
    <source>
        <dbReference type="Proteomes" id="UP001221142"/>
    </source>
</evidence>
<comment type="caution">
    <text evidence="3">The sequence shown here is derived from an EMBL/GenBank/DDBJ whole genome shotgun (WGS) entry which is preliminary data.</text>
</comment>
<evidence type="ECO:0000256" key="1">
    <source>
        <dbReference type="ARBA" id="ARBA00022737"/>
    </source>
</evidence>
<accession>A0AAD7FG18</accession>
<dbReference type="Proteomes" id="UP001221142">
    <property type="component" value="Unassembled WGS sequence"/>
</dbReference>
<dbReference type="PANTHER" id="PTHR10039">
    <property type="entry name" value="AMELOGENIN"/>
    <property type="match status" value="1"/>
</dbReference>
<dbReference type="AlphaFoldDB" id="A0AAD7FG18"/>
<reference evidence="3" key="1">
    <citation type="submission" date="2023-03" db="EMBL/GenBank/DDBJ databases">
        <title>Massive genome expansion in bonnet fungi (Mycena s.s.) driven by repeated elements and novel gene families across ecological guilds.</title>
        <authorList>
            <consortium name="Lawrence Berkeley National Laboratory"/>
            <person name="Harder C.B."/>
            <person name="Miyauchi S."/>
            <person name="Viragh M."/>
            <person name="Kuo A."/>
            <person name="Thoen E."/>
            <person name="Andreopoulos B."/>
            <person name="Lu D."/>
            <person name="Skrede I."/>
            <person name="Drula E."/>
            <person name="Henrissat B."/>
            <person name="Morin E."/>
            <person name="Kohler A."/>
            <person name="Barry K."/>
            <person name="LaButti K."/>
            <person name="Morin E."/>
            <person name="Salamov A."/>
            <person name="Lipzen A."/>
            <person name="Mereny Z."/>
            <person name="Hegedus B."/>
            <person name="Baldrian P."/>
            <person name="Stursova M."/>
            <person name="Weitz H."/>
            <person name="Taylor A."/>
            <person name="Grigoriev I.V."/>
            <person name="Nagy L.G."/>
            <person name="Martin F."/>
            <person name="Kauserud H."/>
        </authorList>
    </citation>
    <scope>NUCLEOTIDE SEQUENCE</scope>
    <source>
        <strain evidence="3">9284</strain>
    </source>
</reference>
<dbReference type="SUPFAM" id="SSF52540">
    <property type="entry name" value="P-loop containing nucleoside triphosphate hydrolases"/>
    <property type="match status" value="1"/>
</dbReference>
<dbReference type="InterPro" id="IPR027417">
    <property type="entry name" value="P-loop_NTPase"/>
</dbReference>
<dbReference type="PANTHER" id="PTHR10039:SF14">
    <property type="entry name" value="NACHT DOMAIN-CONTAINING PROTEIN"/>
    <property type="match status" value="1"/>
</dbReference>